<dbReference type="Gene3D" id="2.40.30.130">
    <property type="match status" value="1"/>
</dbReference>
<dbReference type="AlphaFoldDB" id="X1FEF7"/>
<reference evidence="4" key="1">
    <citation type="journal article" date="2014" name="Front. Microbiol.">
        <title>High frequency of phylogenetically diverse reductive dehalogenase-homologous genes in deep subseafloor sedimentary metagenomes.</title>
        <authorList>
            <person name="Kawai M."/>
            <person name="Futagami T."/>
            <person name="Toyoda A."/>
            <person name="Takaki Y."/>
            <person name="Nishi S."/>
            <person name="Hori S."/>
            <person name="Arai W."/>
            <person name="Tsubouchi T."/>
            <person name="Morono Y."/>
            <person name="Uchiyama I."/>
            <person name="Ito T."/>
            <person name="Fujiyama A."/>
            <person name="Inagaki F."/>
            <person name="Takami H."/>
        </authorList>
    </citation>
    <scope>NUCLEOTIDE SEQUENCE</scope>
    <source>
        <strain evidence="4">Expedition CK06-06</strain>
    </source>
</reference>
<evidence type="ECO:0000313" key="4">
    <source>
        <dbReference type="EMBL" id="GAH19138.1"/>
    </source>
</evidence>
<accession>X1FEF7</accession>
<sequence length="102" mass="11708">MNLKNFSPIYWSAPYQREVAARIIGINKNRVKVDKTLFYPSGGGQLSDLGLIVYQQQEIKVVGIEKRDDGNWLQIDSAGDSILEEGVEVLLQLDWDRRYSFM</sequence>
<protein>
    <recommendedName>
        <fullName evidence="3">Alanyl-tRNA synthetase class IIc N-terminal domain-containing protein</fullName>
    </recommendedName>
</protein>
<dbReference type="GO" id="GO:0004813">
    <property type="term" value="F:alanine-tRNA ligase activity"/>
    <property type="evidence" value="ECO:0007669"/>
    <property type="project" value="InterPro"/>
</dbReference>
<dbReference type="PANTHER" id="PTHR43462">
    <property type="entry name" value="ALANYL-TRNA EDITING PROTEIN"/>
    <property type="match status" value="1"/>
</dbReference>
<dbReference type="InterPro" id="IPR009000">
    <property type="entry name" value="Transl_B-barrel_sf"/>
</dbReference>
<dbReference type="InterPro" id="IPR018164">
    <property type="entry name" value="Ala-tRNA-synth_IIc_N"/>
</dbReference>
<dbReference type="Pfam" id="PF01411">
    <property type="entry name" value="tRNA-synt_2c"/>
    <property type="match status" value="1"/>
</dbReference>
<dbReference type="PANTHER" id="PTHR43462:SF1">
    <property type="entry name" value="ALANYL-TRNA EDITING PROTEIN AARSD1"/>
    <property type="match status" value="1"/>
</dbReference>
<dbReference type="GO" id="GO:0002161">
    <property type="term" value="F:aminoacyl-tRNA deacylase activity"/>
    <property type="evidence" value="ECO:0007669"/>
    <property type="project" value="UniProtKB-ARBA"/>
</dbReference>
<dbReference type="SUPFAM" id="SSF50447">
    <property type="entry name" value="Translation proteins"/>
    <property type="match status" value="1"/>
</dbReference>
<evidence type="ECO:0000259" key="3">
    <source>
        <dbReference type="Pfam" id="PF01411"/>
    </source>
</evidence>
<feature type="non-terminal residue" evidence="4">
    <location>
        <position position="102"/>
    </location>
</feature>
<dbReference type="GO" id="GO:0005524">
    <property type="term" value="F:ATP binding"/>
    <property type="evidence" value="ECO:0007669"/>
    <property type="project" value="InterPro"/>
</dbReference>
<dbReference type="GO" id="GO:0006419">
    <property type="term" value="P:alanyl-tRNA aminoacylation"/>
    <property type="evidence" value="ECO:0007669"/>
    <property type="project" value="InterPro"/>
</dbReference>
<evidence type="ECO:0000256" key="1">
    <source>
        <dbReference type="ARBA" id="ARBA00022723"/>
    </source>
</evidence>
<comment type="caution">
    <text evidence="4">The sequence shown here is derived from an EMBL/GenBank/DDBJ whole genome shotgun (WGS) entry which is preliminary data.</text>
</comment>
<name>X1FEF7_9ZZZZ</name>
<evidence type="ECO:0000256" key="2">
    <source>
        <dbReference type="ARBA" id="ARBA00022833"/>
    </source>
</evidence>
<keyword evidence="1" id="KW-0479">Metal-binding</keyword>
<gene>
    <name evidence="4" type="ORF">S03H2_08657</name>
</gene>
<dbReference type="EMBL" id="BARU01004248">
    <property type="protein sequence ID" value="GAH19138.1"/>
    <property type="molecule type" value="Genomic_DNA"/>
</dbReference>
<organism evidence="4">
    <name type="scientific">marine sediment metagenome</name>
    <dbReference type="NCBI Taxonomy" id="412755"/>
    <lineage>
        <taxon>unclassified sequences</taxon>
        <taxon>metagenomes</taxon>
        <taxon>ecological metagenomes</taxon>
    </lineage>
</organism>
<proteinExistence type="predicted"/>
<dbReference type="InterPro" id="IPR051335">
    <property type="entry name" value="Alanyl-tRNA_Editing_Enzymes"/>
</dbReference>
<feature type="domain" description="Alanyl-tRNA synthetase class IIc N-terminal" evidence="3">
    <location>
        <begin position="16"/>
        <end position="97"/>
    </location>
</feature>
<keyword evidence="2" id="KW-0862">Zinc</keyword>
<dbReference type="GO" id="GO:0046872">
    <property type="term" value="F:metal ion binding"/>
    <property type="evidence" value="ECO:0007669"/>
    <property type="project" value="UniProtKB-KW"/>
</dbReference>